<dbReference type="STRING" id="342668.A0A1B8G962"/>
<keyword evidence="2" id="KW-0040">ANK repeat</keyword>
<protein>
    <recommendedName>
        <fullName evidence="4">NACHT domain-containing protein</fullName>
    </recommendedName>
</protein>
<dbReference type="SMART" id="SM00248">
    <property type="entry name" value="ANK"/>
    <property type="match status" value="8"/>
</dbReference>
<dbReference type="GeneID" id="28842814"/>
<keyword evidence="1" id="KW-0677">Repeat</keyword>
<keyword evidence="6" id="KW-1185">Reference proteome</keyword>
<dbReference type="RefSeq" id="XP_018126090.1">
    <property type="nucleotide sequence ID" value="XM_018278842.2"/>
</dbReference>
<dbReference type="InterPro" id="IPR007111">
    <property type="entry name" value="NACHT_NTPase"/>
</dbReference>
<dbReference type="PANTHER" id="PTHR10039:SF15">
    <property type="entry name" value="NACHT DOMAIN-CONTAINING PROTEIN"/>
    <property type="match status" value="1"/>
</dbReference>
<dbReference type="InterPro" id="IPR056884">
    <property type="entry name" value="NPHP3-like_N"/>
</dbReference>
<dbReference type="Proteomes" id="UP000091956">
    <property type="component" value="Unassembled WGS sequence"/>
</dbReference>
<dbReference type="Pfam" id="PF12796">
    <property type="entry name" value="Ank_2"/>
    <property type="match status" value="2"/>
</dbReference>
<dbReference type="Pfam" id="PF00023">
    <property type="entry name" value="Ank"/>
    <property type="match status" value="1"/>
</dbReference>
<dbReference type="InterPro" id="IPR027417">
    <property type="entry name" value="P-loop_NTPase"/>
</dbReference>
<dbReference type="Pfam" id="PF24883">
    <property type="entry name" value="NPHP3_N"/>
    <property type="match status" value="1"/>
</dbReference>
<dbReference type="AlphaFoldDB" id="A0A1B8G962"/>
<dbReference type="PROSITE" id="PS50297">
    <property type="entry name" value="ANK_REP_REGION"/>
    <property type="match status" value="4"/>
</dbReference>
<evidence type="ECO:0000259" key="4">
    <source>
        <dbReference type="PROSITE" id="PS50837"/>
    </source>
</evidence>
<dbReference type="PROSITE" id="PS50088">
    <property type="entry name" value="ANK_REPEAT"/>
    <property type="match status" value="5"/>
</dbReference>
<proteinExistence type="predicted"/>
<organism evidence="5 6">
    <name type="scientific">Pseudogymnoascus verrucosus</name>
    <dbReference type="NCBI Taxonomy" id="342668"/>
    <lineage>
        <taxon>Eukaryota</taxon>
        <taxon>Fungi</taxon>
        <taxon>Dikarya</taxon>
        <taxon>Ascomycota</taxon>
        <taxon>Pezizomycotina</taxon>
        <taxon>Leotiomycetes</taxon>
        <taxon>Thelebolales</taxon>
        <taxon>Thelebolaceae</taxon>
        <taxon>Pseudogymnoascus</taxon>
    </lineage>
</organism>
<dbReference type="InterPro" id="IPR002110">
    <property type="entry name" value="Ankyrin_rpt"/>
</dbReference>
<reference evidence="5 6" key="1">
    <citation type="submission" date="2016-03" db="EMBL/GenBank/DDBJ databases">
        <title>Comparative genomics of Pseudogymnoascus destructans, the fungus causing white-nose syndrome of bats.</title>
        <authorList>
            <person name="Palmer J.M."/>
            <person name="Drees K.P."/>
            <person name="Foster J.T."/>
            <person name="Lindner D.L."/>
        </authorList>
    </citation>
    <scope>NUCLEOTIDE SEQUENCE [LARGE SCALE GENOMIC DNA]</scope>
    <source>
        <strain evidence="5 6">UAMH 10579</strain>
    </source>
</reference>
<dbReference type="PANTHER" id="PTHR10039">
    <property type="entry name" value="AMELOGENIN"/>
    <property type="match status" value="1"/>
</dbReference>
<name>A0A1B8G962_9PEZI</name>
<dbReference type="PROSITE" id="PS50837">
    <property type="entry name" value="NACHT"/>
    <property type="match status" value="1"/>
</dbReference>
<feature type="region of interest" description="Disordered" evidence="3">
    <location>
        <begin position="793"/>
        <end position="828"/>
    </location>
</feature>
<feature type="compositionally biased region" description="Polar residues" evidence="3">
    <location>
        <begin position="801"/>
        <end position="812"/>
    </location>
</feature>
<dbReference type="SUPFAM" id="SSF52540">
    <property type="entry name" value="P-loop containing nucleoside triphosphate hydrolases"/>
    <property type="match status" value="1"/>
</dbReference>
<feature type="repeat" description="ANK" evidence="2">
    <location>
        <begin position="893"/>
        <end position="916"/>
    </location>
</feature>
<feature type="compositionally biased region" description="Basic and acidic residues" evidence="3">
    <location>
        <begin position="1030"/>
        <end position="1045"/>
    </location>
</feature>
<feature type="repeat" description="ANK" evidence="2">
    <location>
        <begin position="722"/>
        <end position="755"/>
    </location>
</feature>
<evidence type="ECO:0000313" key="5">
    <source>
        <dbReference type="EMBL" id="OBT92357.1"/>
    </source>
</evidence>
<evidence type="ECO:0000313" key="6">
    <source>
        <dbReference type="Proteomes" id="UP000091956"/>
    </source>
</evidence>
<feature type="repeat" description="ANK" evidence="2">
    <location>
        <begin position="929"/>
        <end position="961"/>
    </location>
</feature>
<gene>
    <name evidence="5" type="ORF">VE01_09428</name>
</gene>
<reference evidence="6" key="2">
    <citation type="journal article" date="2018" name="Nat. Commun.">
        <title>Extreme sensitivity to ultraviolet light in the fungal pathogen causing white-nose syndrome of bats.</title>
        <authorList>
            <person name="Palmer J.M."/>
            <person name="Drees K.P."/>
            <person name="Foster J.T."/>
            <person name="Lindner D.L."/>
        </authorList>
    </citation>
    <scope>NUCLEOTIDE SEQUENCE [LARGE SCALE GENOMIC DNA]</scope>
    <source>
        <strain evidence="6">UAMH 10579</strain>
    </source>
</reference>
<dbReference type="Gene3D" id="3.40.50.300">
    <property type="entry name" value="P-loop containing nucleotide triphosphate hydrolases"/>
    <property type="match status" value="1"/>
</dbReference>
<dbReference type="OrthoDB" id="21416at2759"/>
<dbReference type="Gene3D" id="1.25.40.20">
    <property type="entry name" value="Ankyrin repeat-containing domain"/>
    <property type="match status" value="2"/>
</dbReference>
<evidence type="ECO:0000256" key="2">
    <source>
        <dbReference type="PROSITE-ProRule" id="PRU00023"/>
    </source>
</evidence>
<dbReference type="InterPro" id="IPR036770">
    <property type="entry name" value="Ankyrin_rpt-contain_sf"/>
</dbReference>
<dbReference type="SUPFAM" id="SSF48403">
    <property type="entry name" value="Ankyrin repeat"/>
    <property type="match status" value="2"/>
</dbReference>
<feature type="repeat" description="ANK" evidence="2">
    <location>
        <begin position="859"/>
        <end position="882"/>
    </location>
</feature>
<feature type="domain" description="NACHT" evidence="4">
    <location>
        <begin position="191"/>
        <end position="341"/>
    </location>
</feature>
<evidence type="ECO:0000256" key="3">
    <source>
        <dbReference type="SAM" id="MobiDB-lite"/>
    </source>
</evidence>
<accession>A0A1B8G962</accession>
<feature type="region of interest" description="Disordered" evidence="3">
    <location>
        <begin position="1022"/>
        <end position="1053"/>
    </location>
</feature>
<dbReference type="EMBL" id="KV460269">
    <property type="protein sequence ID" value="OBT92357.1"/>
    <property type="molecule type" value="Genomic_DNA"/>
</dbReference>
<feature type="repeat" description="ANK" evidence="2">
    <location>
        <begin position="688"/>
        <end position="721"/>
    </location>
</feature>
<sequence>MHSTSIGDVLALLSLVKTTYDNYTDSRSACLEVKADLDILLSTLENVDTAIHQADEGSVLAEKVSAVLTRTHTIIKELQNYLERYIKQPDNIFEKASLASRRMLFNEDKIRRFHRRIKLNLLELSVVTSSSALRATERLAKAQKHHEMLNWLDDRSCPPRPSIPHLELQEGIVSWFHDTTEFKEWLEEPGRTLICDGKPGAGKTTLLAETLTMLERKAEKEYGARAFVFFQQHNRDQQRLQDVLRIFVLQLCKAAESLPDPSASEELEKLFKKCRSEYSPSADDLMKVLQSMVKKFPRIYFVLDAIDECSDTDNVRDHLLRYLRTLQLEAGAGVSILISSRHDHPHRNLFNKLGKPAFLRISARDDDIRSYVNNELESSSEPIVENICKEGSRLPEEIVQLLITSSSGMFLIAKLGIRMLLAQLKISELKSAMHKVEAGLADPYDQMYDLNIQRIQNHRERALSILARLVVTKKALSIRELQESLVMNDEPEAMDFDESDFIPAKNILNICVGLIVVDEASQNVSLVHSTLRGYVQRKHADLVERGHIQFATASLRYLCLGRFADTHNPAEIQSGDIGQIMPARNEKYKFLRYAATYWAPHFRSTTTTGNTKSHNERESDLERLALAFLGSSTLVASASRAMFFPEIFFTEKSKENMTGLHLASLFGVDSLVEKVIDLGHSINAGNGRGQTPLHMAAISRQTSVARMLLASTGIHPDARDAEGYTPLHVATALGAIGIVGLLAVRTDVDVNAVDEVIPGPTFTIIPTGLPGHYIALDLVGLLEKFHAARVSADPDEGNVMDPSTTSSNTAATGLQLPPVNEGPSSGNDSLVSVPPKVIGSRATLSYQDLLPTSNLTRPHGRTALHYAARIGNTDIVKMLLDNPSIPIDIKDGQGMTPLHKAAKYGHLSIVKLLMERAGVTAWEHSTEQTGRLPIHLAVKYGHMHVVAFFVSQDKDLVNAADKDGSTIVHHSIYHDTTTVIEDILKYDNVMPDVRDKRGRTPLWEAIEINNIPMVSILQQLSGVNQDPTDNEGRRPNKARSEEKEQVPLSSTLH</sequence>
<evidence type="ECO:0000256" key="1">
    <source>
        <dbReference type="ARBA" id="ARBA00022737"/>
    </source>
</evidence>